<dbReference type="EMBL" id="JBHSOZ010000003">
    <property type="protein sequence ID" value="MFC5712289.1"/>
    <property type="molecule type" value="Genomic_DNA"/>
</dbReference>
<dbReference type="PROSITE" id="PS51371">
    <property type="entry name" value="CBS"/>
    <property type="match status" value="2"/>
</dbReference>
<evidence type="ECO:0000313" key="4">
    <source>
        <dbReference type="EMBL" id="MFC5712289.1"/>
    </source>
</evidence>
<dbReference type="PANTHER" id="PTHR43080:SF2">
    <property type="entry name" value="CBS DOMAIN-CONTAINING PROTEIN"/>
    <property type="match status" value="1"/>
</dbReference>
<sequence length="142" mass="15480">MDTLKDIMTTGVETCKPEDTVYDAAVKMKNTHVGAIPIVQDQNLMGMITDRDIVVRCIAEKQANSAPVSDIMSENLITAEPSMSVDEAARMMAEKQIRRLPVVENQKLVGIVALGDLAVGRTTADEASFALSEISERPEVHH</sequence>
<feature type="domain" description="CBS" evidence="3">
    <location>
        <begin position="72"/>
        <end position="128"/>
    </location>
</feature>
<dbReference type="Gene3D" id="3.10.580.10">
    <property type="entry name" value="CBS-domain"/>
    <property type="match status" value="1"/>
</dbReference>
<name>A0ABW0YPK8_9BACI</name>
<dbReference type="InterPro" id="IPR051257">
    <property type="entry name" value="Diverse_CBS-Domain"/>
</dbReference>
<gene>
    <name evidence="4" type="ORF">ACFPU1_05805</name>
</gene>
<accession>A0ABW0YPK8</accession>
<dbReference type="InterPro" id="IPR046342">
    <property type="entry name" value="CBS_dom_sf"/>
</dbReference>
<evidence type="ECO:0000256" key="2">
    <source>
        <dbReference type="PROSITE-ProRule" id="PRU00703"/>
    </source>
</evidence>
<keyword evidence="5" id="KW-1185">Reference proteome</keyword>
<reference evidence="5" key="1">
    <citation type="journal article" date="2019" name="Int. J. Syst. Evol. Microbiol.">
        <title>The Global Catalogue of Microorganisms (GCM) 10K type strain sequencing project: providing services to taxonomists for standard genome sequencing and annotation.</title>
        <authorList>
            <consortium name="The Broad Institute Genomics Platform"/>
            <consortium name="The Broad Institute Genome Sequencing Center for Infectious Disease"/>
            <person name="Wu L."/>
            <person name="Ma J."/>
        </authorList>
    </citation>
    <scope>NUCLEOTIDE SEQUENCE [LARGE SCALE GENOMIC DNA]</scope>
    <source>
        <strain evidence="5">CECT 7184</strain>
    </source>
</reference>
<dbReference type="SUPFAM" id="SSF54631">
    <property type="entry name" value="CBS-domain pair"/>
    <property type="match status" value="1"/>
</dbReference>
<dbReference type="PANTHER" id="PTHR43080">
    <property type="entry name" value="CBS DOMAIN-CONTAINING PROTEIN CBSX3, MITOCHONDRIAL"/>
    <property type="match status" value="1"/>
</dbReference>
<dbReference type="RefSeq" id="WP_054635222.1">
    <property type="nucleotide sequence ID" value="NZ_JBHSOZ010000003.1"/>
</dbReference>
<dbReference type="Pfam" id="PF00571">
    <property type="entry name" value="CBS"/>
    <property type="match status" value="2"/>
</dbReference>
<proteinExistence type="predicted"/>
<organism evidence="4 5">
    <name type="scientific">Thalassorhabdus alkalitolerans</name>
    <dbReference type="NCBI Taxonomy" id="2282697"/>
    <lineage>
        <taxon>Bacteria</taxon>
        <taxon>Bacillati</taxon>
        <taxon>Bacillota</taxon>
        <taxon>Bacilli</taxon>
        <taxon>Bacillales</taxon>
        <taxon>Bacillaceae</taxon>
        <taxon>Thalassorhabdus</taxon>
    </lineage>
</organism>
<dbReference type="Proteomes" id="UP001596142">
    <property type="component" value="Unassembled WGS sequence"/>
</dbReference>
<feature type="domain" description="CBS" evidence="3">
    <location>
        <begin position="8"/>
        <end position="68"/>
    </location>
</feature>
<dbReference type="SMART" id="SM00116">
    <property type="entry name" value="CBS"/>
    <property type="match status" value="2"/>
</dbReference>
<keyword evidence="1 2" id="KW-0129">CBS domain</keyword>
<comment type="caution">
    <text evidence="4">The sequence shown here is derived from an EMBL/GenBank/DDBJ whole genome shotgun (WGS) entry which is preliminary data.</text>
</comment>
<evidence type="ECO:0000313" key="5">
    <source>
        <dbReference type="Proteomes" id="UP001596142"/>
    </source>
</evidence>
<evidence type="ECO:0000256" key="1">
    <source>
        <dbReference type="ARBA" id="ARBA00023122"/>
    </source>
</evidence>
<dbReference type="CDD" id="cd04622">
    <property type="entry name" value="CBS_pair_HRP1_like"/>
    <property type="match status" value="1"/>
</dbReference>
<protein>
    <submittedName>
        <fullName evidence="4">CBS domain-containing protein</fullName>
    </submittedName>
</protein>
<dbReference type="InterPro" id="IPR000644">
    <property type="entry name" value="CBS_dom"/>
</dbReference>
<evidence type="ECO:0000259" key="3">
    <source>
        <dbReference type="PROSITE" id="PS51371"/>
    </source>
</evidence>